<organism evidence="10 11">
    <name type="scientific">Chara braunii</name>
    <name type="common">Braun's stonewort</name>
    <dbReference type="NCBI Taxonomy" id="69332"/>
    <lineage>
        <taxon>Eukaryota</taxon>
        <taxon>Viridiplantae</taxon>
        <taxon>Streptophyta</taxon>
        <taxon>Charophyceae</taxon>
        <taxon>Charales</taxon>
        <taxon>Characeae</taxon>
        <taxon>Chara</taxon>
    </lineage>
</organism>
<keyword evidence="11" id="KW-1185">Reference proteome</keyword>
<dbReference type="PROSITE" id="PS00107">
    <property type="entry name" value="PROTEIN_KINASE_ATP"/>
    <property type="match status" value="1"/>
</dbReference>
<keyword evidence="4" id="KW-0418">Kinase</keyword>
<accession>A0A388KW10</accession>
<reference evidence="10 11" key="1">
    <citation type="journal article" date="2018" name="Cell">
        <title>The Chara Genome: Secondary Complexity and Implications for Plant Terrestrialization.</title>
        <authorList>
            <person name="Nishiyama T."/>
            <person name="Sakayama H."/>
            <person name="Vries J.D."/>
            <person name="Buschmann H."/>
            <person name="Saint-Marcoux D."/>
            <person name="Ullrich K.K."/>
            <person name="Haas F.B."/>
            <person name="Vanderstraeten L."/>
            <person name="Becker D."/>
            <person name="Lang D."/>
            <person name="Vosolsobe S."/>
            <person name="Rombauts S."/>
            <person name="Wilhelmsson P.K.I."/>
            <person name="Janitza P."/>
            <person name="Kern R."/>
            <person name="Heyl A."/>
            <person name="Rumpler F."/>
            <person name="Villalobos L.I.A.C."/>
            <person name="Clay J.M."/>
            <person name="Skokan R."/>
            <person name="Toyoda A."/>
            <person name="Suzuki Y."/>
            <person name="Kagoshima H."/>
            <person name="Schijlen E."/>
            <person name="Tajeshwar N."/>
            <person name="Catarino B."/>
            <person name="Hetherington A.J."/>
            <person name="Saltykova A."/>
            <person name="Bonnot C."/>
            <person name="Breuninger H."/>
            <person name="Symeonidi A."/>
            <person name="Radhakrishnan G.V."/>
            <person name="Van Nieuwerburgh F."/>
            <person name="Deforce D."/>
            <person name="Chang C."/>
            <person name="Karol K.G."/>
            <person name="Hedrich R."/>
            <person name="Ulvskov P."/>
            <person name="Glockner G."/>
            <person name="Delwiche C.F."/>
            <person name="Petrasek J."/>
            <person name="Van de Peer Y."/>
            <person name="Friml J."/>
            <person name="Beilby M."/>
            <person name="Dolan L."/>
            <person name="Kohara Y."/>
            <person name="Sugano S."/>
            <person name="Fujiyama A."/>
            <person name="Delaux P.-M."/>
            <person name="Quint M."/>
            <person name="TheiBen G."/>
            <person name="Hagemann M."/>
            <person name="Harholt J."/>
            <person name="Dunand C."/>
            <person name="Zachgo S."/>
            <person name="Langdale J."/>
            <person name="Maumus F."/>
            <person name="Straeten D.V.D."/>
            <person name="Gould S.B."/>
            <person name="Rensing S.A."/>
        </authorList>
    </citation>
    <scope>NUCLEOTIDE SEQUENCE [LARGE SCALE GENOMIC DNA]</scope>
    <source>
        <strain evidence="10 11">S276</strain>
    </source>
</reference>
<dbReference type="PROSITE" id="PS50011">
    <property type="entry name" value="PROTEIN_KINASE_DOM"/>
    <property type="match status" value="1"/>
</dbReference>
<feature type="transmembrane region" description="Helical" evidence="8">
    <location>
        <begin position="426"/>
        <end position="447"/>
    </location>
</feature>
<evidence type="ECO:0000313" key="10">
    <source>
        <dbReference type="EMBL" id="GBG74133.1"/>
    </source>
</evidence>
<keyword evidence="2" id="KW-0808">Transferase</keyword>
<dbReference type="InterPro" id="IPR050660">
    <property type="entry name" value="NEK_Ser/Thr_kinase"/>
</dbReference>
<evidence type="ECO:0000256" key="1">
    <source>
        <dbReference type="ARBA" id="ARBA00010886"/>
    </source>
</evidence>
<dbReference type="PANTHER" id="PTHR43671">
    <property type="entry name" value="SERINE/THREONINE-PROTEIN KINASE NEK"/>
    <property type="match status" value="1"/>
</dbReference>
<keyword evidence="8" id="KW-0812">Transmembrane</keyword>
<evidence type="ECO:0000259" key="9">
    <source>
        <dbReference type="PROSITE" id="PS50011"/>
    </source>
</evidence>
<evidence type="ECO:0000256" key="2">
    <source>
        <dbReference type="ARBA" id="ARBA00022679"/>
    </source>
</evidence>
<feature type="region of interest" description="Disordered" evidence="7">
    <location>
        <begin position="326"/>
        <end position="364"/>
    </location>
</feature>
<feature type="compositionally biased region" description="Low complexity" evidence="7">
    <location>
        <begin position="326"/>
        <end position="335"/>
    </location>
</feature>
<dbReference type="Gene3D" id="3.30.200.20">
    <property type="entry name" value="Phosphorylase Kinase, domain 1"/>
    <property type="match status" value="1"/>
</dbReference>
<keyword evidence="8" id="KW-1133">Transmembrane helix</keyword>
<comment type="similarity">
    <text evidence="1">Belongs to the protein kinase superfamily. NEK Ser/Thr protein kinase family. NIMA subfamily.</text>
</comment>
<dbReference type="Pfam" id="PF00069">
    <property type="entry name" value="Pkinase"/>
    <property type="match status" value="1"/>
</dbReference>
<dbReference type="GO" id="GO:0004674">
    <property type="term" value="F:protein serine/threonine kinase activity"/>
    <property type="evidence" value="ECO:0007669"/>
    <property type="project" value="TreeGrafter"/>
</dbReference>
<feature type="compositionally biased region" description="Basic and acidic residues" evidence="7">
    <location>
        <begin position="346"/>
        <end position="356"/>
    </location>
</feature>
<dbReference type="GO" id="GO:0005524">
    <property type="term" value="F:ATP binding"/>
    <property type="evidence" value="ECO:0007669"/>
    <property type="project" value="UniProtKB-UniRule"/>
</dbReference>
<evidence type="ECO:0000256" key="7">
    <source>
        <dbReference type="SAM" id="MobiDB-lite"/>
    </source>
</evidence>
<dbReference type="Gene3D" id="1.10.510.10">
    <property type="entry name" value="Transferase(Phosphotransferase) domain 1"/>
    <property type="match status" value="1"/>
</dbReference>
<dbReference type="PANTHER" id="PTHR43671:SF85">
    <property type="entry name" value="KINASE, PUTATIVE-RELATED"/>
    <property type="match status" value="1"/>
</dbReference>
<keyword evidence="8" id="KW-0472">Membrane</keyword>
<dbReference type="Proteomes" id="UP000265515">
    <property type="component" value="Unassembled WGS sequence"/>
</dbReference>
<name>A0A388KW10_CHABU</name>
<keyword evidence="3 6" id="KW-0547">Nucleotide-binding</keyword>
<feature type="domain" description="Protein kinase" evidence="9">
    <location>
        <begin position="35"/>
        <end position="342"/>
    </location>
</feature>
<keyword evidence="5 6" id="KW-0067">ATP-binding</keyword>
<gene>
    <name evidence="10" type="ORF">CBR_g17844</name>
</gene>
<dbReference type="InterPro" id="IPR000719">
    <property type="entry name" value="Prot_kinase_dom"/>
</dbReference>
<dbReference type="AlphaFoldDB" id="A0A388KW10"/>
<protein>
    <recommendedName>
        <fullName evidence="9">Protein kinase domain-containing protein</fullName>
    </recommendedName>
</protein>
<evidence type="ECO:0000256" key="8">
    <source>
        <dbReference type="SAM" id="Phobius"/>
    </source>
</evidence>
<evidence type="ECO:0000256" key="3">
    <source>
        <dbReference type="ARBA" id="ARBA00022741"/>
    </source>
</evidence>
<evidence type="ECO:0000256" key="4">
    <source>
        <dbReference type="ARBA" id="ARBA00022777"/>
    </source>
</evidence>
<comment type="caution">
    <text evidence="10">The sequence shown here is derived from an EMBL/GenBank/DDBJ whole genome shotgun (WGS) entry which is preliminary data.</text>
</comment>
<dbReference type="EMBL" id="BFEA01000197">
    <property type="protein sequence ID" value="GBG74133.1"/>
    <property type="molecule type" value="Genomic_DNA"/>
</dbReference>
<dbReference type="InterPro" id="IPR017441">
    <property type="entry name" value="Protein_kinase_ATP_BS"/>
</dbReference>
<dbReference type="SMART" id="SM00220">
    <property type="entry name" value="S_TKc"/>
    <property type="match status" value="1"/>
</dbReference>
<dbReference type="SUPFAM" id="SSF56112">
    <property type="entry name" value="Protein kinase-like (PK-like)"/>
    <property type="match status" value="1"/>
</dbReference>
<sequence length="630" mass="68932">MEKSGTAVTVVVHERGHGFDGGDGKADHSTIIDKYVIRGVIGRGGGGRTYRAEAGNGDEVILKVFSLKGYSPREERRMLKAVSRVMRSFNHVGIPRLIDCLVVSPDTVGGEAATTGPRESTDSLTEEGNDRSLCVVQKAPCGRSLEEVVLSGFPLTEEEVVEIAVEVLHILVYLEERLPAVVHTLRDLQNLENRIGVHRDINPGDIIVDVERARYNRSWKGHVKLVGFGAPDDPAAMASCQYKAPEQLGERPSTQSDLYSLGLTILYVLCGREPGELPRKLMYVQFRHQVQCSEYLVDVLDQMLEPGLAFRFQFASEVVALLCSPRSPTSATSRSGTDLPFLRTATRADRPDDRRHPAGPPDFLSASERPACSMFHCARRPVLHPKPAGTMVSVCSDSSSRSSSSSTAPGLDLKVEIPPPGWHRSLLVWTFFLPFIAGLLCPWQLIMSPFPHETLVVSIVYYLPACAVSLWLLRAALKSTTERVSLKIDGEGEYTIKWSRGGVLTKCLSLGKERVKGRVENVLEVRVQMVLRHPAGPSVGDCLLIEPRQTHGFGTWLDNAEKLWLADEINAFIYRYKHLKLEGDRVGVEGGGVGGESGEGGDHINDLVGIVVAALCPVFGSGTGRRGREG</sequence>
<evidence type="ECO:0000256" key="6">
    <source>
        <dbReference type="PROSITE-ProRule" id="PRU10141"/>
    </source>
</evidence>
<proteinExistence type="inferred from homology"/>
<dbReference type="STRING" id="69332.A0A388KW10"/>
<dbReference type="Gramene" id="GBG74133">
    <property type="protein sequence ID" value="GBG74133"/>
    <property type="gene ID" value="CBR_g17844"/>
</dbReference>
<feature type="binding site" evidence="6">
    <location>
        <position position="63"/>
    </location>
    <ligand>
        <name>ATP</name>
        <dbReference type="ChEBI" id="CHEBI:30616"/>
    </ligand>
</feature>
<dbReference type="InterPro" id="IPR011009">
    <property type="entry name" value="Kinase-like_dom_sf"/>
</dbReference>
<evidence type="ECO:0000313" key="11">
    <source>
        <dbReference type="Proteomes" id="UP000265515"/>
    </source>
</evidence>
<feature type="transmembrane region" description="Helical" evidence="8">
    <location>
        <begin position="459"/>
        <end position="477"/>
    </location>
</feature>
<evidence type="ECO:0000256" key="5">
    <source>
        <dbReference type="ARBA" id="ARBA00022840"/>
    </source>
</evidence>